<keyword evidence="4" id="KW-1185">Reference proteome</keyword>
<evidence type="ECO:0000256" key="2">
    <source>
        <dbReference type="SAM" id="Phobius"/>
    </source>
</evidence>
<dbReference type="Proteomes" id="UP000078200">
    <property type="component" value="Unassembled WGS sequence"/>
</dbReference>
<protein>
    <submittedName>
        <fullName evidence="3">Uncharacterized protein</fullName>
    </submittedName>
</protein>
<dbReference type="VEuPathDB" id="VectorBase:GAUT017007"/>
<evidence type="ECO:0000313" key="4">
    <source>
        <dbReference type="Proteomes" id="UP000078200"/>
    </source>
</evidence>
<keyword evidence="2" id="KW-1133">Transmembrane helix</keyword>
<accession>A0A1A9UVI6</accession>
<name>A0A1A9UVI6_GLOAU</name>
<keyword evidence="2" id="KW-0472">Membrane</keyword>
<dbReference type="AlphaFoldDB" id="A0A1A9UVI6"/>
<feature type="region of interest" description="Disordered" evidence="1">
    <location>
        <begin position="72"/>
        <end position="93"/>
    </location>
</feature>
<reference evidence="3" key="1">
    <citation type="submission" date="2020-05" db="UniProtKB">
        <authorList>
            <consortium name="EnsemblMetazoa"/>
        </authorList>
    </citation>
    <scope>IDENTIFICATION</scope>
    <source>
        <strain evidence="3">TTRI</strain>
    </source>
</reference>
<dbReference type="EnsemblMetazoa" id="GAUT017007-RA">
    <property type="protein sequence ID" value="GAUT017007-PA"/>
    <property type="gene ID" value="GAUT017007"/>
</dbReference>
<organism evidence="3 4">
    <name type="scientific">Glossina austeni</name>
    <name type="common">Savannah tsetse fly</name>
    <dbReference type="NCBI Taxonomy" id="7395"/>
    <lineage>
        <taxon>Eukaryota</taxon>
        <taxon>Metazoa</taxon>
        <taxon>Ecdysozoa</taxon>
        <taxon>Arthropoda</taxon>
        <taxon>Hexapoda</taxon>
        <taxon>Insecta</taxon>
        <taxon>Pterygota</taxon>
        <taxon>Neoptera</taxon>
        <taxon>Endopterygota</taxon>
        <taxon>Diptera</taxon>
        <taxon>Brachycera</taxon>
        <taxon>Muscomorpha</taxon>
        <taxon>Hippoboscoidea</taxon>
        <taxon>Glossinidae</taxon>
        <taxon>Glossina</taxon>
    </lineage>
</organism>
<sequence length="142" mass="15606">MEQMSQYNVKECFKGTGTGTRILSLNGILILYLCAFTYLVSIMKCVTGALRGCCEWAHDKFTEREVKLISSGRSGGSGTSALSQIGKSQKQNNDTPLHGSIRLDAFSFTVSSNSHQRPRKLYAAVLSSISVWHVRLPISCQV</sequence>
<evidence type="ECO:0000313" key="3">
    <source>
        <dbReference type="EnsemblMetazoa" id="GAUT017007-PA"/>
    </source>
</evidence>
<evidence type="ECO:0000256" key="1">
    <source>
        <dbReference type="SAM" id="MobiDB-lite"/>
    </source>
</evidence>
<feature type="transmembrane region" description="Helical" evidence="2">
    <location>
        <begin position="20"/>
        <end position="41"/>
    </location>
</feature>
<keyword evidence="2" id="KW-0812">Transmembrane</keyword>
<proteinExistence type="predicted"/>